<comment type="caution">
    <text evidence="4">The sequence shown here is derived from an EMBL/GenBank/DDBJ whole genome shotgun (WGS) entry which is preliminary data.</text>
</comment>
<dbReference type="Gene3D" id="3.40.630.30">
    <property type="match status" value="1"/>
</dbReference>
<keyword evidence="2" id="KW-0012">Acyltransferase</keyword>
<dbReference type="Proteomes" id="UP000323876">
    <property type="component" value="Unassembled WGS sequence"/>
</dbReference>
<dbReference type="RefSeq" id="WP_150402633.1">
    <property type="nucleotide sequence ID" value="NZ_JBHJYQ010000007.1"/>
</dbReference>
<gene>
    <name evidence="4" type="ORF">F3087_15775</name>
</gene>
<accession>A0A5N0EGE8</accession>
<dbReference type="InterPro" id="IPR016181">
    <property type="entry name" value="Acyl_CoA_acyltransferase"/>
</dbReference>
<dbReference type="GO" id="GO:0016747">
    <property type="term" value="F:acyltransferase activity, transferring groups other than amino-acyl groups"/>
    <property type="evidence" value="ECO:0007669"/>
    <property type="project" value="InterPro"/>
</dbReference>
<dbReference type="PROSITE" id="PS51186">
    <property type="entry name" value="GNAT"/>
    <property type="match status" value="1"/>
</dbReference>
<reference evidence="4 5" key="1">
    <citation type="submission" date="2019-09" db="EMBL/GenBank/DDBJ databases">
        <authorList>
            <person name="Wang X."/>
        </authorList>
    </citation>
    <scope>NUCLEOTIDE SEQUENCE [LARGE SCALE GENOMIC DNA]</scope>
    <source>
        <strain evidence="4 5">CICC 11023</strain>
    </source>
</reference>
<dbReference type="SUPFAM" id="SSF55729">
    <property type="entry name" value="Acyl-CoA N-acyltransferases (Nat)"/>
    <property type="match status" value="1"/>
</dbReference>
<protein>
    <submittedName>
        <fullName evidence="4">N-acetyltransferase</fullName>
    </submittedName>
</protein>
<dbReference type="OrthoDB" id="5243635at2"/>
<dbReference type="AlphaFoldDB" id="A0A5N0EGE8"/>
<proteinExistence type="predicted"/>
<keyword evidence="1 4" id="KW-0808">Transferase</keyword>
<dbReference type="Pfam" id="PF00583">
    <property type="entry name" value="Acetyltransf_1"/>
    <property type="match status" value="1"/>
</dbReference>
<keyword evidence="5" id="KW-1185">Reference proteome</keyword>
<feature type="domain" description="N-acetyltransferase" evidence="3">
    <location>
        <begin position="8"/>
        <end position="161"/>
    </location>
</feature>
<dbReference type="InterPro" id="IPR000182">
    <property type="entry name" value="GNAT_dom"/>
</dbReference>
<sequence>MVDSVAAVVLRAARPEDAATVAEIWYSGWGDAHLGNVPDALIVARTRESFDTRAVQYLSNTTVATVGDAIAGFVMVIDDEVNQVYVAADHRGAGIAPILLAAAESRVRDNGHQRAWLAVVPGNARARKFYANNGWSDEGLFMLDAPGPTGTIDVPCHRYVKRVG</sequence>
<dbReference type="InterPro" id="IPR050832">
    <property type="entry name" value="Bact_Acetyltransf"/>
</dbReference>
<evidence type="ECO:0000256" key="1">
    <source>
        <dbReference type="ARBA" id="ARBA00022679"/>
    </source>
</evidence>
<dbReference type="PANTHER" id="PTHR43877">
    <property type="entry name" value="AMINOALKYLPHOSPHONATE N-ACETYLTRANSFERASE-RELATED-RELATED"/>
    <property type="match status" value="1"/>
</dbReference>
<evidence type="ECO:0000259" key="3">
    <source>
        <dbReference type="PROSITE" id="PS51186"/>
    </source>
</evidence>
<evidence type="ECO:0000313" key="5">
    <source>
        <dbReference type="Proteomes" id="UP000323876"/>
    </source>
</evidence>
<organism evidence="4 5">
    <name type="scientific">Nocardia colli</name>
    <dbReference type="NCBI Taxonomy" id="2545717"/>
    <lineage>
        <taxon>Bacteria</taxon>
        <taxon>Bacillati</taxon>
        <taxon>Actinomycetota</taxon>
        <taxon>Actinomycetes</taxon>
        <taxon>Mycobacteriales</taxon>
        <taxon>Nocardiaceae</taxon>
        <taxon>Nocardia</taxon>
    </lineage>
</organism>
<name>A0A5N0EGE8_9NOCA</name>
<dbReference type="EMBL" id="VXLC01000004">
    <property type="protein sequence ID" value="KAA8888468.1"/>
    <property type="molecule type" value="Genomic_DNA"/>
</dbReference>
<evidence type="ECO:0000256" key="2">
    <source>
        <dbReference type="ARBA" id="ARBA00023315"/>
    </source>
</evidence>
<dbReference type="PANTHER" id="PTHR43877:SF2">
    <property type="entry name" value="AMINOALKYLPHOSPHONATE N-ACETYLTRANSFERASE-RELATED"/>
    <property type="match status" value="1"/>
</dbReference>
<evidence type="ECO:0000313" key="4">
    <source>
        <dbReference type="EMBL" id="KAA8888468.1"/>
    </source>
</evidence>
<dbReference type="CDD" id="cd04301">
    <property type="entry name" value="NAT_SF"/>
    <property type="match status" value="1"/>
</dbReference>